<keyword evidence="1" id="KW-0812">Transmembrane</keyword>
<dbReference type="InterPro" id="IPR010767">
    <property type="entry name" value="Phage_CGC-2007_Cje0229"/>
</dbReference>
<dbReference type="AlphaFoldDB" id="A0A1A9KGM4"/>
<evidence type="ECO:0008006" key="4">
    <source>
        <dbReference type="Google" id="ProtNLM"/>
    </source>
</evidence>
<organism evidence="2 3">
    <name type="scientific">Pseudomonas citronellolis</name>
    <dbReference type="NCBI Taxonomy" id="53408"/>
    <lineage>
        <taxon>Bacteria</taxon>
        <taxon>Pseudomonadati</taxon>
        <taxon>Pseudomonadota</taxon>
        <taxon>Gammaproteobacteria</taxon>
        <taxon>Pseudomonadales</taxon>
        <taxon>Pseudomonadaceae</taxon>
        <taxon>Pseudomonas</taxon>
    </lineage>
</organism>
<evidence type="ECO:0000256" key="1">
    <source>
        <dbReference type="SAM" id="Phobius"/>
    </source>
</evidence>
<protein>
    <recommendedName>
        <fullName evidence="4">DUF1353 domain-containing protein</fullName>
    </recommendedName>
</protein>
<keyword evidence="1" id="KW-1133">Transmembrane helix</keyword>
<dbReference type="Proteomes" id="UP000077748">
    <property type="component" value="Chromosome"/>
</dbReference>
<keyword evidence="1" id="KW-0472">Membrane</keyword>
<name>A0A1A9KGM4_9PSED</name>
<dbReference type="Pfam" id="PF07087">
    <property type="entry name" value="DUF1353"/>
    <property type="match status" value="1"/>
</dbReference>
<feature type="transmembrane region" description="Helical" evidence="1">
    <location>
        <begin position="48"/>
        <end position="67"/>
    </location>
</feature>
<dbReference type="EMBL" id="CP015878">
    <property type="protein sequence ID" value="ANI16649.1"/>
    <property type="molecule type" value="Genomic_DNA"/>
</dbReference>
<evidence type="ECO:0000313" key="2">
    <source>
        <dbReference type="EMBL" id="ANI16649.1"/>
    </source>
</evidence>
<reference evidence="2 3" key="1">
    <citation type="submission" date="2016-05" db="EMBL/GenBank/DDBJ databases">
        <title>Genome Sequence of Pseudomonas citronellolis Strain SJTE-3, an Estrogens and Persistent Organic Pollutants degradation strain.</title>
        <authorList>
            <person name="Liang R."/>
        </authorList>
    </citation>
    <scope>NUCLEOTIDE SEQUENCE [LARGE SCALE GENOMIC DNA]</scope>
    <source>
        <strain evidence="2 3">SJTE-3</strain>
    </source>
</reference>
<accession>A0A1A9KGM4</accession>
<gene>
    <name evidence="2" type="ORF">A9C11_22950</name>
</gene>
<evidence type="ECO:0000313" key="3">
    <source>
        <dbReference type="Proteomes" id="UP000077748"/>
    </source>
</evidence>
<sequence>MSRFLTTLQTEQLGKWNHRLLADLVLEDDLGTFTAPAGFLTDFASLQLLHNVVLFVFFALVAGYGNLAATIHDRLYTTGQLSRKDCDAVFYRALRAEGVAAWRARIMWAGVRLGGATHYNQTRPSAGSSVSGGQ</sequence>
<dbReference type="RefSeq" id="WP_064583940.1">
    <property type="nucleotide sequence ID" value="NZ_CP015878.1"/>
</dbReference>
<proteinExistence type="predicted"/>